<dbReference type="GO" id="GO:0005886">
    <property type="term" value="C:plasma membrane"/>
    <property type="evidence" value="ECO:0007669"/>
    <property type="project" value="UniProtKB-SubCell"/>
</dbReference>
<evidence type="ECO:0000313" key="9">
    <source>
        <dbReference type="Proteomes" id="UP000639606"/>
    </source>
</evidence>
<comment type="similarity">
    <text evidence="2">Belongs to the polysaccharide synthase family.</text>
</comment>
<dbReference type="PANTHER" id="PTHR30250">
    <property type="entry name" value="PST FAMILY PREDICTED COLANIC ACID TRANSPORTER"/>
    <property type="match status" value="1"/>
</dbReference>
<name>A0A918AS03_9PSEU</name>
<organism evidence="8 9">
    <name type="scientific">Saccharothrix coeruleofusca</name>
    <dbReference type="NCBI Taxonomy" id="33919"/>
    <lineage>
        <taxon>Bacteria</taxon>
        <taxon>Bacillati</taxon>
        <taxon>Actinomycetota</taxon>
        <taxon>Actinomycetes</taxon>
        <taxon>Pseudonocardiales</taxon>
        <taxon>Pseudonocardiaceae</taxon>
        <taxon>Saccharothrix</taxon>
    </lineage>
</organism>
<keyword evidence="6 7" id="KW-0472">Membrane</keyword>
<comment type="subcellular location">
    <subcellularLocation>
        <location evidence="1">Cell membrane</location>
        <topology evidence="1">Multi-pass membrane protein</topology>
    </subcellularLocation>
</comment>
<reference evidence="8" key="1">
    <citation type="journal article" date="2014" name="Int. J. Syst. Evol. Microbiol.">
        <title>Complete genome sequence of Corynebacterium casei LMG S-19264T (=DSM 44701T), isolated from a smear-ripened cheese.</title>
        <authorList>
            <consortium name="US DOE Joint Genome Institute (JGI-PGF)"/>
            <person name="Walter F."/>
            <person name="Albersmeier A."/>
            <person name="Kalinowski J."/>
            <person name="Ruckert C."/>
        </authorList>
    </citation>
    <scope>NUCLEOTIDE SEQUENCE</scope>
    <source>
        <strain evidence="8">JCM 3313</strain>
    </source>
</reference>
<keyword evidence="9" id="KW-1185">Reference proteome</keyword>
<reference evidence="8" key="2">
    <citation type="submission" date="2020-09" db="EMBL/GenBank/DDBJ databases">
        <authorList>
            <person name="Sun Q."/>
            <person name="Ohkuma M."/>
        </authorList>
    </citation>
    <scope>NUCLEOTIDE SEQUENCE</scope>
    <source>
        <strain evidence="8">JCM 3313</strain>
    </source>
</reference>
<dbReference type="RefSeq" id="WP_229796203.1">
    <property type="nucleotide sequence ID" value="NZ_BMRG01000017.1"/>
</dbReference>
<comment type="caution">
    <text evidence="8">The sequence shown here is derived from an EMBL/GenBank/DDBJ whole genome shotgun (WGS) entry which is preliminary data.</text>
</comment>
<keyword evidence="5 7" id="KW-1133">Transmembrane helix</keyword>
<evidence type="ECO:0000256" key="3">
    <source>
        <dbReference type="ARBA" id="ARBA00022475"/>
    </source>
</evidence>
<feature type="transmembrane region" description="Helical" evidence="7">
    <location>
        <begin position="77"/>
        <end position="100"/>
    </location>
</feature>
<feature type="transmembrane region" description="Helical" evidence="7">
    <location>
        <begin position="321"/>
        <end position="342"/>
    </location>
</feature>
<evidence type="ECO:0000256" key="4">
    <source>
        <dbReference type="ARBA" id="ARBA00022692"/>
    </source>
</evidence>
<evidence type="ECO:0000256" key="1">
    <source>
        <dbReference type="ARBA" id="ARBA00004651"/>
    </source>
</evidence>
<dbReference type="Pfam" id="PF13440">
    <property type="entry name" value="Polysacc_synt_3"/>
    <property type="match status" value="1"/>
</dbReference>
<feature type="transmembrane region" description="Helical" evidence="7">
    <location>
        <begin position="412"/>
        <end position="433"/>
    </location>
</feature>
<feature type="transmembrane region" description="Helical" evidence="7">
    <location>
        <begin position="354"/>
        <end position="373"/>
    </location>
</feature>
<keyword evidence="3" id="KW-1003">Cell membrane</keyword>
<dbReference type="AlphaFoldDB" id="A0A918AS03"/>
<feature type="transmembrane region" description="Helical" evidence="7">
    <location>
        <begin position="287"/>
        <end position="309"/>
    </location>
</feature>
<dbReference type="EMBL" id="BMRG01000017">
    <property type="protein sequence ID" value="GGP77654.1"/>
    <property type="molecule type" value="Genomic_DNA"/>
</dbReference>
<protein>
    <submittedName>
        <fullName evidence="8">Polysaccharide biosynthesis protein</fullName>
    </submittedName>
</protein>
<accession>A0A918AS03</accession>
<feature type="transmembrane region" description="Helical" evidence="7">
    <location>
        <begin position="147"/>
        <end position="169"/>
    </location>
</feature>
<feature type="transmembrane region" description="Helical" evidence="7">
    <location>
        <begin position="253"/>
        <end position="275"/>
    </location>
</feature>
<feature type="transmembrane region" description="Helical" evidence="7">
    <location>
        <begin position="112"/>
        <end position="135"/>
    </location>
</feature>
<feature type="transmembrane region" description="Helical" evidence="7">
    <location>
        <begin position="439"/>
        <end position="461"/>
    </location>
</feature>
<feature type="transmembrane region" description="Helical" evidence="7">
    <location>
        <begin position="12"/>
        <end position="37"/>
    </location>
</feature>
<evidence type="ECO:0000256" key="6">
    <source>
        <dbReference type="ARBA" id="ARBA00023136"/>
    </source>
</evidence>
<dbReference type="PANTHER" id="PTHR30250:SF10">
    <property type="entry name" value="LIPOPOLYSACCHARIDE BIOSYNTHESIS PROTEIN WZXC"/>
    <property type="match status" value="1"/>
</dbReference>
<feature type="transmembrane region" description="Helical" evidence="7">
    <location>
        <begin position="379"/>
        <end position="400"/>
    </location>
</feature>
<proteinExistence type="inferred from homology"/>
<evidence type="ECO:0000256" key="7">
    <source>
        <dbReference type="SAM" id="Phobius"/>
    </source>
</evidence>
<evidence type="ECO:0000256" key="2">
    <source>
        <dbReference type="ARBA" id="ARBA00007430"/>
    </source>
</evidence>
<feature type="transmembrane region" description="Helical" evidence="7">
    <location>
        <begin position="175"/>
        <end position="196"/>
    </location>
</feature>
<feature type="transmembrane region" description="Helical" evidence="7">
    <location>
        <begin position="43"/>
        <end position="65"/>
    </location>
</feature>
<evidence type="ECO:0000256" key="5">
    <source>
        <dbReference type="ARBA" id="ARBA00022989"/>
    </source>
</evidence>
<keyword evidence="4 7" id="KW-0812">Transmembrane</keyword>
<gene>
    <name evidence="8" type="ORF">GCM10010185_59260</name>
</gene>
<dbReference type="InterPro" id="IPR050833">
    <property type="entry name" value="Poly_Biosynth_Transport"/>
</dbReference>
<feature type="transmembrane region" description="Helical" evidence="7">
    <location>
        <begin position="208"/>
        <end position="233"/>
    </location>
</feature>
<evidence type="ECO:0000313" key="8">
    <source>
        <dbReference type="EMBL" id="GGP77654.1"/>
    </source>
</evidence>
<dbReference type="Proteomes" id="UP000639606">
    <property type="component" value="Unassembled WGS sequence"/>
</dbReference>
<sequence>MTQRLGKRTVRGSLWLFLVNLVSKGSQVVVTLALAALLTEEDLGLVALAVAVVNIGQVVQSMGVYDLVSRTRRDPRAMAGTLLALSAGTGVVLALALLLAAGPVAAALGTPAAAPLVRLVAVSLPFTAAGGVQLALVHRDLDFRRRLLPDSGSAVLGAAVTVALAVAGAGPYSPAIGLLCAAVAQPVLAALVGVRPRPGWDRGCAVEAVRWIAVVGPAAVVAVLLVNADYLAIGHVLGPGAVGVYSLAYRIAWVPYIVVAVVLGGVAFPLCARLVRDGRRADLPSAVGRFTHAVLVLTGGLYAVVALLADRVVVLGQRWAPAAGPLFLLCGYGLGLSLLHVWGEALRAAGHARAHLALAVAHLVVLTAGLASATRFGVLAVAAVQVAAVWSLVPVAWWVLARRGLAPPPARLVRMARGVLLAACCCAALSFVLDGWFAASAGGAVVEGFVLVLGYAAAVLVTDRDAVRELREVRR</sequence>